<comment type="subcellular location">
    <subcellularLocation>
        <location evidence="1">Membrane</location>
        <topology evidence="1">Multi-pass membrane protein</topology>
    </subcellularLocation>
</comment>
<feature type="transmembrane region" description="Helical" evidence="8">
    <location>
        <begin position="86"/>
        <end position="108"/>
    </location>
</feature>
<organism evidence="9 10">
    <name type="scientific">Psychrobacillus faecigallinarum</name>
    <dbReference type="NCBI Taxonomy" id="2762235"/>
    <lineage>
        <taxon>Bacteria</taxon>
        <taxon>Bacillati</taxon>
        <taxon>Bacillota</taxon>
        <taxon>Bacilli</taxon>
        <taxon>Bacillales</taxon>
        <taxon>Bacillaceae</taxon>
        <taxon>Psychrobacillus</taxon>
    </lineage>
</organism>
<feature type="transmembrane region" description="Helical" evidence="8">
    <location>
        <begin position="191"/>
        <end position="212"/>
    </location>
</feature>
<evidence type="ECO:0000256" key="2">
    <source>
        <dbReference type="ARBA" id="ARBA00007998"/>
    </source>
</evidence>
<keyword evidence="10" id="KW-1185">Reference proteome</keyword>
<feature type="transmembrane region" description="Helical" evidence="8">
    <location>
        <begin position="12"/>
        <end position="32"/>
    </location>
</feature>
<keyword evidence="5 8" id="KW-0812">Transmembrane</keyword>
<feature type="transmembrane region" description="Helical" evidence="8">
    <location>
        <begin position="280"/>
        <end position="300"/>
    </location>
</feature>
<dbReference type="PANTHER" id="PTHR34975">
    <property type="entry name" value="SPORE GERMINATION PROTEIN A2"/>
    <property type="match status" value="1"/>
</dbReference>
<evidence type="ECO:0000256" key="6">
    <source>
        <dbReference type="ARBA" id="ARBA00022989"/>
    </source>
</evidence>
<evidence type="ECO:0000256" key="8">
    <source>
        <dbReference type="SAM" id="Phobius"/>
    </source>
</evidence>
<keyword evidence="4" id="KW-0309">Germination</keyword>
<feature type="transmembrane region" description="Helical" evidence="8">
    <location>
        <begin position="145"/>
        <end position="171"/>
    </location>
</feature>
<comment type="caution">
    <text evidence="9">The sequence shown here is derived from an EMBL/GenBank/DDBJ whole genome shotgun (WGS) entry which is preliminary data.</text>
</comment>
<sequence length="379" mass="44013">MEALQLFNKNETYNGFYIMLMVNRLQMLYFFLIMPRFLIHSYMIWVIIVVGILSQLNILLLSKWFLTRFSSAGYNGFVQLFGKKLVRLLSFFGLFFILLKLFVIMLGFTEMVQIFMFPATDSNWLIFFILLSCLYVAWKGIEKTIRFVVISFLCTFWMFFFFAFFFFPPIAQLSDLYPIIPMELSGDSWKGILLILSSFSGPEFLVFLGSWFKTNNKTFRYLSYGNALTVIEYVSLYMASLFYFGSNYLSKSPFPIVTMARYFQNPVIERIDMVMLSLELFNIVFASSIFLLLFYGASKIANGKVDKPPSRVGFLFSVFIILIGMILVNEWIWKSDEKQVILLNLQILAGSLSYLVVPIIIVAMKIKGVNKHETTKENG</sequence>
<comment type="similarity">
    <text evidence="2">Belongs to the amino acid-polyamine-organocation (APC) superfamily. Spore germination protein (SGP) (TC 2.A.3.9) family.</text>
</comment>
<feature type="transmembrane region" description="Helical" evidence="8">
    <location>
        <begin position="312"/>
        <end position="333"/>
    </location>
</feature>
<accession>A0ABR8R532</accession>
<dbReference type="Pfam" id="PF03845">
    <property type="entry name" value="Spore_permease"/>
    <property type="match status" value="1"/>
</dbReference>
<evidence type="ECO:0000256" key="1">
    <source>
        <dbReference type="ARBA" id="ARBA00004141"/>
    </source>
</evidence>
<proteinExistence type="inferred from homology"/>
<reference evidence="9 10" key="1">
    <citation type="submission" date="2020-08" db="EMBL/GenBank/DDBJ databases">
        <title>A Genomic Blueprint of the Chicken Gut Microbiome.</title>
        <authorList>
            <person name="Gilroy R."/>
            <person name="Ravi A."/>
            <person name="Getino M."/>
            <person name="Pursley I."/>
            <person name="Horton D.L."/>
            <person name="Alikhan N.-F."/>
            <person name="Baker D."/>
            <person name="Gharbi K."/>
            <person name="Hall N."/>
            <person name="Watson M."/>
            <person name="Adriaenssens E.M."/>
            <person name="Foster-Nyarko E."/>
            <person name="Jarju S."/>
            <person name="Secka A."/>
            <person name="Antonio M."/>
            <person name="Oren A."/>
            <person name="Chaudhuri R."/>
            <person name="La Ragione R.M."/>
            <person name="Hildebrand F."/>
            <person name="Pallen M.J."/>
        </authorList>
    </citation>
    <scope>NUCLEOTIDE SEQUENCE [LARGE SCALE GENOMIC DNA]</scope>
    <source>
        <strain evidence="9 10">Sa2BUA9</strain>
    </source>
</reference>
<keyword evidence="7 8" id="KW-0472">Membrane</keyword>
<dbReference type="EMBL" id="JACSQO010000001">
    <property type="protein sequence ID" value="MBD7942900.1"/>
    <property type="molecule type" value="Genomic_DNA"/>
</dbReference>
<dbReference type="InterPro" id="IPR004761">
    <property type="entry name" value="Spore_GerAB"/>
</dbReference>
<gene>
    <name evidence="9" type="ORF">H9650_02130</name>
</gene>
<feature type="transmembrane region" description="Helical" evidence="8">
    <location>
        <begin position="44"/>
        <end position="66"/>
    </location>
</feature>
<evidence type="ECO:0000256" key="4">
    <source>
        <dbReference type="ARBA" id="ARBA00022544"/>
    </source>
</evidence>
<name>A0ABR8R532_9BACI</name>
<evidence type="ECO:0000313" key="10">
    <source>
        <dbReference type="Proteomes" id="UP000640786"/>
    </source>
</evidence>
<evidence type="ECO:0000313" key="9">
    <source>
        <dbReference type="EMBL" id="MBD7942900.1"/>
    </source>
</evidence>
<keyword evidence="6 8" id="KW-1133">Transmembrane helix</keyword>
<evidence type="ECO:0000256" key="5">
    <source>
        <dbReference type="ARBA" id="ARBA00022692"/>
    </source>
</evidence>
<feature type="transmembrane region" description="Helical" evidence="8">
    <location>
        <begin position="224"/>
        <end position="244"/>
    </location>
</feature>
<dbReference type="RefSeq" id="WP_144537830.1">
    <property type="nucleotide sequence ID" value="NZ_JACSQO010000001.1"/>
</dbReference>
<dbReference type="PANTHER" id="PTHR34975:SF2">
    <property type="entry name" value="SPORE GERMINATION PROTEIN A2"/>
    <property type="match status" value="1"/>
</dbReference>
<dbReference type="Proteomes" id="UP000640786">
    <property type="component" value="Unassembled WGS sequence"/>
</dbReference>
<keyword evidence="3" id="KW-0813">Transport</keyword>
<protein>
    <submittedName>
        <fullName evidence="9">GerAB/ArcD/ProY family transporter</fullName>
    </submittedName>
</protein>
<feature type="transmembrane region" description="Helical" evidence="8">
    <location>
        <begin position="345"/>
        <end position="364"/>
    </location>
</feature>
<evidence type="ECO:0000256" key="7">
    <source>
        <dbReference type="ARBA" id="ARBA00023136"/>
    </source>
</evidence>
<evidence type="ECO:0000256" key="3">
    <source>
        <dbReference type="ARBA" id="ARBA00022448"/>
    </source>
</evidence>
<feature type="transmembrane region" description="Helical" evidence="8">
    <location>
        <begin position="114"/>
        <end position="138"/>
    </location>
</feature>